<evidence type="ECO:0000256" key="3">
    <source>
        <dbReference type="ARBA" id="ARBA00004629"/>
    </source>
</evidence>
<dbReference type="GO" id="GO:0005874">
    <property type="term" value="C:microtubule"/>
    <property type="evidence" value="ECO:0007669"/>
    <property type="project" value="UniProtKB-KW"/>
</dbReference>
<dbReference type="EMBL" id="CAJVRC010000455">
    <property type="protein sequence ID" value="CAG8882870.1"/>
    <property type="molecule type" value="Genomic_DNA"/>
</dbReference>
<feature type="transmembrane region" description="Helical" evidence="20">
    <location>
        <begin position="358"/>
        <end position="375"/>
    </location>
</feature>
<keyword evidence="13" id="KW-0206">Cytoskeleton</keyword>
<dbReference type="Proteomes" id="UP001154252">
    <property type="component" value="Unassembled WGS sequence"/>
</dbReference>
<feature type="compositionally biased region" description="Basic and acidic residues" evidence="19">
    <location>
        <begin position="1"/>
        <end position="15"/>
    </location>
</feature>
<protein>
    <recommendedName>
        <fullName evidence="17">DASH complex subunit DUO1</fullName>
    </recommendedName>
    <alternativeName>
        <fullName evidence="18">Outer kinetochore protein DUO1</fullName>
    </alternativeName>
</protein>
<feature type="region of interest" description="Disordered" evidence="19">
    <location>
        <begin position="1"/>
        <end position="58"/>
    </location>
</feature>
<accession>A0A9W4K7W2</accession>
<evidence type="ECO:0000256" key="5">
    <source>
        <dbReference type="ARBA" id="ARBA00022454"/>
    </source>
</evidence>
<feature type="region of interest" description="Disordered" evidence="19">
    <location>
        <begin position="289"/>
        <end position="310"/>
    </location>
</feature>
<dbReference type="GO" id="GO:0051301">
    <property type="term" value="P:cell division"/>
    <property type="evidence" value="ECO:0007669"/>
    <property type="project" value="UniProtKB-KW"/>
</dbReference>
<keyword evidence="20" id="KW-1133">Transmembrane helix</keyword>
<keyword evidence="14" id="KW-0539">Nucleus</keyword>
<keyword evidence="8" id="KW-0493">Microtubule</keyword>
<feature type="compositionally biased region" description="Low complexity" evidence="19">
    <location>
        <begin position="184"/>
        <end position="197"/>
    </location>
</feature>
<evidence type="ECO:0000256" key="16">
    <source>
        <dbReference type="ARBA" id="ARBA00023328"/>
    </source>
</evidence>
<keyword evidence="7" id="KW-0132">Cell division</keyword>
<comment type="subcellular location">
    <subcellularLocation>
        <location evidence="3">Chromosome</location>
        <location evidence="3">Centromere</location>
        <location evidence="3">Kinetochore</location>
    </subcellularLocation>
    <subcellularLocation>
        <location evidence="2">Cytoplasm</location>
        <location evidence="2">Cytoskeleton</location>
        <location evidence="2">Spindle</location>
    </subcellularLocation>
    <subcellularLocation>
        <location evidence="1">Nucleus</location>
    </subcellularLocation>
</comment>
<organism evidence="21 22">
    <name type="scientific">Penicillium egyptiacum</name>
    <dbReference type="NCBI Taxonomy" id="1303716"/>
    <lineage>
        <taxon>Eukaryota</taxon>
        <taxon>Fungi</taxon>
        <taxon>Dikarya</taxon>
        <taxon>Ascomycota</taxon>
        <taxon>Pezizomycotina</taxon>
        <taxon>Eurotiomycetes</taxon>
        <taxon>Eurotiomycetidae</taxon>
        <taxon>Eurotiales</taxon>
        <taxon>Aspergillaceae</taxon>
        <taxon>Penicillium</taxon>
    </lineage>
</organism>
<evidence type="ECO:0000256" key="20">
    <source>
        <dbReference type="SAM" id="Phobius"/>
    </source>
</evidence>
<keyword evidence="20" id="KW-0472">Membrane</keyword>
<feature type="compositionally biased region" description="Basic and acidic residues" evidence="19">
    <location>
        <begin position="40"/>
        <end position="53"/>
    </location>
</feature>
<gene>
    <name evidence="21" type="ORF">PEGY_LOCUS252</name>
</gene>
<evidence type="ECO:0000256" key="13">
    <source>
        <dbReference type="ARBA" id="ARBA00023212"/>
    </source>
</evidence>
<dbReference type="Pfam" id="PF08651">
    <property type="entry name" value="DASH_Duo1"/>
    <property type="match status" value="1"/>
</dbReference>
<feature type="compositionally biased region" description="Low complexity" evidence="19">
    <location>
        <begin position="208"/>
        <end position="236"/>
    </location>
</feature>
<keyword evidence="22" id="KW-1185">Reference proteome</keyword>
<comment type="similarity">
    <text evidence="4">Belongs to the DASH complex DUO1 family.</text>
</comment>
<evidence type="ECO:0000256" key="6">
    <source>
        <dbReference type="ARBA" id="ARBA00022490"/>
    </source>
</evidence>
<evidence type="ECO:0000256" key="11">
    <source>
        <dbReference type="ARBA" id="ARBA00022838"/>
    </source>
</evidence>
<proteinExistence type="inferred from homology"/>
<keyword evidence="12" id="KW-0175">Coiled coil</keyword>
<dbReference type="GO" id="GO:0007059">
    <property type="term" value="P:chromosome segregation"/>
    <property type="evidence" value="ECO:0007669"/>
    <property type="project" value="UniProtKB-KW"/>
</dbReference>
<dbReference type="GO" id="GO:0042729">
    <property type="term" value="C:DASH complex"/>
    <property type="evidence" value="ECO:0007669"/>
    <property type="project" value="InterPro"/>
</dbReference>
<evidence type="ECO:0000256" key="15">
    <source>
        <dbReference type="ARBA" id="ARBA00023306"/>
    </source>
</evidence>
<name>A0A9W4K7W2_9EURO</name>
<evidence type="ECO:0000256" key="18">
    <source>
        <dbReference type="ARBA" id="ARBA00044358"/>
    </source>
</evidence>
<keyword evidence="15" id="KW-0131">Cell cycle</keyword>
<reference evidence="21" key="1">
    <citation type="submission" date="2021-07" db="EMBL/GenBank/DDBJ databases">
        <authorList>
            <person name="Branca A.L. A."/>
        </authorList>
    </citation>
    <scope>NUCLEOTIDE SEQUENCE</scope>
</reference>
<dbReference type="InterPro" id="IPR013960">
    <property type="entry name" value="DASH_Duo1"/>
</dbReference>
<evidence type="ECO:0000256" key="10">
    <source>
        <dbReference type="ARBA" id="ARBA00022829"/>
    </source>
</evidence>
<sequence length="439" mass="48658">MAFRTTAEEMERLQLSDDDTDDLWNSPSKRVTHKKINPRASDEKPTPEPRASHDDEDPLFDEQEAREAALRTELQGVRNINEVIEGLLGSLDSAKGNMETVSQTVTSASTLLNTWTRILSQTEHNQRLILNPNWQGATQDVIDIENQAIQRQQAAERREQALQQQREAAARKAEEIEKRRAQVTRGTRGTRGTTRGTVRSIGLGRTPSVSTTRTATRGSTTTQRPASGIARGSGISRGRGKLHASRSDNDKEMLPQIIPLISGDYSVIHLSRYDNVMNFAPYQDQSPEIERALSPPHPDGHRISPVLRSPRASADLPSPSHFASGGHGNTGFGRDVEGGHVSLGAFETSLPIRMDIEAALAYLLLPPAGGVFLLLAEHKSDYVRFHAWQSSMLFATMFIIHLLFCWSSFLSWTFFIIDIALIGFLSMHAYQDGESPEVS</sequence>
<dbReference type="AlphaFoldDB" id="A0A9W4K7W2"/>
<evidence type="ECO:0000256" key="14">
    <source>
        <dbReference type="ARBA" id="ARBA00023242"/>
    </source>
</evidence>
<evidence type="ECO:0000313" key="22">
    <source>
        <dbReference type="Proteomes" id="UP001154252"/>
    </source>
</evidence>
<keyword evidence="9" id="KW-0498">Mitosis</keyword>
<dbReference type="OrthoDB" id="5546837at2759"/>
<feature type="compositionally biased region" description="Basic and acidic residues" evidence="19">
    <location>
        <begin position="168"/>
        <end position="180"/>
    </location>
</feature>
<keyword evidence="5" id="KW-0158">Chromosome</keyword>
<dbReference type="PANTHER" id="PTHR28216:SF1">
    <property type="entry name" value="DASH COMPLEX SUBUNIT DUO1"/>
    <property type="match status" value="1"/>
</dbReference>
<feature type="region of interest" description="Disordered" evidence="19">
    <location>
        <begin position="166"/>
        <end position="250"/>
    </location>
</feature>
<evidence type="ECO:0000256" key="7">
    <source>
        <dbReference type="ARBA" id="ARBA00022618"/>
    </source>
</evidence>
<evidence type="ECO:0000313" key="21">
    <source>
        <dbReference type="EMBL" id="CAG8882870.1"/>
    </source>
</evidence>
<keyword evidence="20" id="KW-0812">Transmembrane</keyword>
<evidence type="ECO:0000256" key="12">
    <source>
        <dbReference type="ARBA" id="ARBA00023054"/>
    </source>
</evidence>
<keyword evidence="6" id="KW-0963">Cytoplasm</keyword>
<evidence type="ECO:0000256" key="2">
    <source>
        <dbReference type="ARBA" id="ARBA00004186"/>
    </source>
</evidence>
<evidence type="ECO:0000256" key="9">
    <source>
        <dbReference type="ARBA" id="ARBA00022776"/>
    </source>
</evidence>
<evidence type="ECO:0000256" key="8">
    <source>
        <dbReference type="ARBA" id="ARBA00022701"/>
    </source>
</evidence>
<keyword evidence="11" id="KW-0995">Kinetochore</keyword>
<evidence type="ECO:0000256" key="17">
    <source>
        <dbReference type="ARBA" id="ARBA00044152"/>
    </source>
</evidence>
<evidence type="ECO:0000256" key="1">
    <source>
        <dbReference type="ARBA" id="ARBA00004123"/>
    </source>
</evidence>
<dbReference type="GO" id="GO:0000278">
    <property type="term" value="P:mitotic cell cycle"/>
    <property type="evidence" value="ECO:0007669"/>
    <property type="project" value="InterPro"/>
</dbReference>
<dbReference type="PANTHER" id="PTHR28216">
    <property type="entry name" value="DASH COMPLEX SUBUNIT DUO1"/>
    <property type="match status" value="1"/>
</dbReference>
<evidence type="ECO:0000256" key="19">
    <source>
        <dbReference type="SAM" id="MobiDB-lite"/>
    </source>
</evidence>
<dbReference type="GO" id="GO:0072686">
    <property type="term" value="C:mitotic spindle"/>
    <property type="evidence" value="ECO:0007669"/>
    <property type="project" value="InterPro"/>
</dbReference>
<comment type="caution">
    <text evidence="21">The sequence shown here is derived from an EMBL/GenBank/DDBJ whole genome shotgun (WGS) entry which is preliminary data.</text>
</comment>
<keyword evidence="10" id="KW-0159">Chromosome partition</keyword>
<keyword evidence="16" id="KW-0137">Centromere</keyword>
<evidence type="ECO:0000256" key="4">
    <source>
        <dbReference type="ARBA" id="ARBA00005366"/>
    </source>
</evidence>